<name>B1YCM2_PYRNV</name>
<sequence>MLGFLYLLINATAAAVPITAMPFIYTAPLGGCANFTAYVDPLAPWGIASVYGVSSSGSLVPPALDPYPTPKYLRGRLCGDYITVRVDRWRSLGPLIPVSVKGEDSAYLLQGVPYVVNGTAIVRIKSFTPPQVEGRYVYRVYSASAFGVYAEEYVVYGGAQIYAYGIANVTYISLSDDKPDYYVEVPTEGVKVDGVRGWTPDFQLYFAPGQRAVVGKPRIVVEQIAVPVVGECRGTATVVNPTERPLRVYVKLETGEEYALSFYYLPKNITTWRLRGAQAKTADGQDLPVYMVATDDGTPVSMCVVSGASYAVYVKAGESVYRYPAEASGGVVEAYTDLVKPKAVLDAPGFTAVVQPEVAKMGQNVTVKLFYNGTQVAEFVRRAAPVIAVNASSLFRTIRVVDALGTPIPAFTVAVGGLKFAGRDGVARVIPLDSRAAVEVNGVAYLVQLQTEVKIPTLTPHSFLKIAAAAATVGAAAAFIARKRGEEGPRPRGDLVEV</sequence>
<keyword evidence="2" id="KW-1185">Reference proteome</keyword>
<organism evidence="1 2">
    <name type="scientific">Pyrobaculum neutrophilum (strain DSM 2338 / JCM 9278 / NBRC 100436 / V24Sta)</name>
    <name type="common">Thermoproteus neutrophilus</name>
    <dbReference type="NCBI Taxonomy" id="444157"/>
    <lineage>
        <taxon>Archaea</taxon>
        <taxon>Thermoproteota</taxon>
        <taxon>Thermoprotei</taxon>
        <taxon>Thermoproteales</taxon>
        <taxon>Thermoproteaceae</taxon>
        <taxon>Pyrobaculum</taxon>
    </lineage>
</organism>
<dbReference type="Proteomes" id="UP000001694">
    <property type="component" value="Chromosome"/>
</dbReference>
<evidence type="ECO:0000313" key="2">
    <source>
        <dbReference type="Proteomes" id="UP000001694"/>
    </source>
</evidence>
<evidence type="ECO:0000313" key="1">
    <source>
        <dbReference type="EMBL" id="ACB39535.1"/>
    </source>
</evidence>
<proteinExistence type="predicted"/>
<dbReference type="GeneID" id="6165576"/>
<dbReference type="OrthoDB" id="27462at2157"/>
<dbReference type="AlphaFoldDB" id="B1YCM2"/>
<dbReference type="KEGG" id="tne:Tneu_0596"/>
<dbReference type="eggNOG" id="arCOG05503">
    <property type="taxonomic scope" value="Archaea"/>
</dbReference>
<dbReference type="STRING" id="444157.Tneu_0596"/>
<gene>
    <name evidence="1" type="ordered locus">Tneu_0596</name>
</gene>
<reference evidence="1" key="1">
    <citation type="submission" date="2008-03" db="EMBL/GenBank/DDBJ databases">
        <title>Complete sequence of Thermoproteus neutrophilus V24Sta.</title>
        <authorList>
            <consortium name="US DOE Joint Genome Institute"/>
            <person name="Copeland A."/>
            <person name="Lucas S."/>
            <person name="Lapidus A."/>
            <person name="Glavina del Rio T."/>
            <person name="Dalin E."/>
            <person name="Tice H."/>
            <person name="Bruce D."/>
            <person name="Goodwin L."/>
            <person name="Pitluck S."/>
            <person name="Sims D."/>
            <person name="Brettin T."/>
            <person name="Detter J.C."/>
            <person name="Han C."/>
            <person name="Kuske C.R."/>
            <person name="Schmutz J."/>
            <person name="Larimer F."/>
            <person name="Land M."/>
            <person name="Hauser L."/>
            <person name="Kyrpides N."/>
            <person name="Mikhailova N."/>
            <person name="Biddle J.F."/>
            <person name="Zhang Z."/>
            <person name="Fitz-Gibbon S.T."/>
            <person name="Lowe T.M."/>
            <person name="Saltikov C."/>
            <person name="House C.H."/>
            <person name="Richardson P."/>
        </authorList>
    </citation>
    <scope>NUCLEOTIDE SEQUENCE [LARGE SCALE GENOMIC DNA]</scope>
    <source>
        <strain evidence="1">V24Sta</strain>
    </source>
</reference>
<protein>
    <submittedName>
        <fullName evidence="1">Uncharacterized protein</fullName>
    </submittedName>
</protein>
<accession>B1YCM2</accession>
<dbReference type="RefSeq" id="WP_012349955.1">
    <property type="nucleotide sequence ID" value="NC_010525.1"/>
</dbReference>
<dbReference type="EMBL" id="CP001014">
    <property type="protein sequence ID" value="ACB39535.1"/>
    <property type="molecule type" value="Genomic_DNA"/>
</dbReference>
<dbReference type="HOGENOM" id="CLU_544710_0_0_2"/>